<keyword evidence="1" id="KW-1133">Transmembrane helix</keyword>
<keyword evidence="1" id="KW-0472">Membrane</keyword>
<proteinExistence type="predicted"/>
<gene>
    <name evidence="3" type="ORF">C1I95_25495</name>
</gene>
<organism evidence="3 4">
    <name type="scientific">Micromonospora craterilacus</name>
    <dbReference type="NCBI Taxonomy" id="1655439"/>
    <lineage>
        <taxon>Bacteria</taxon>
        <taxon>Bacillati</taxon>
        <taxon>Actinomycetota</taxon>
        <taxon>Actinomycetes</taxon>
        <taxon>Micromonosporales</taxon>
        <taxon>Micromonosporaceae</taxon>
        <taxon>Micromonospora</taxon>
    </lineage>
</organism>
<feature type="transmembrane region" description="Helical" evidence="1">
    <location>
        <begin position="118"/>
        <end position="138"/>
    </location>
</feature>
<dbReference type="Gene3D" id="1.20.144.10">
    <property type="entry name" value="Phosphatidic acid phosphatase type 2/haloperoxidase"/>
    <property type="match status" value="1"/>
</dbReference>
<evidence type="ECO:0000259" key="2">
    <source>
        <dbReference type="SMART" id="SM00014"/>
    </source>
</evidence>
<comment type="caution">
    <text evidence="3">The sequence shown here is derived from an EMBL/GenBank/DDBJ whole genome shotgun (WGS) entry which is preliminary data.</text>
</comment>
<evidence type="ECO:0000313" key="4">
    <source>
        <dbReference type="Proteomes" id="UP000248924"/>
    </source>
</evidence>
<accession>A0A2W2E5U4</accession>
<keyword evidence="1" id="KW-0812">Transmembrane</keyword>
<dbReference type="AlphaFoldDB" id="A0A2W2E5U4"/>
<feature type="domain" description="Phosphatidic acid phosphatase type 2/haloperoxidase" evidence="2">
    <location>
        <begin position="145"/>
        <end position="259"/>
    </location>
</feature>
<dbReference type="OrthoDB" id="5289372at2"/>
<dbReference type="Pfam" id="PF01569">
    <property type="entry name" value="PAP2"/>
    <property type="match status" value="1"/>
</dbReference>
<dbReference type="PANTHER" id="PTHR14969">
    <property type="entry name" value="SPHINGOSINE-1-PHOSPHATE PHOSPHOHYDROLASE"/>
    <property type="match status" value="1"/>
</dbReference>
<dbReference type="InterPro" id="IPR000326">
    <property type="entry name" value="PAP2/HPO"/>
</dbReference>
<evidence type="ECO:0000313" key="3">
    <source>
        <dbReference type="EMBL" id="PZG12585.1"/>
    </source>
</evidence>
<dbReference type="SMART" id="SM00014">
    <property type="entry name" value="acidPPc"/>
    <property type="match status" value="1"/>
</dbReference>
<feature type="transmembrane region" description="Helical" evidence="1">
    <location>
        <begin position="57"/>
        <end position="77"/>
    </location>
</feature>
<dbReference type="EMBL" id="POTY01000203">
    <property type="protein sequence ID" value="PZG12585.1"/>
    <property type="molecule type" value="Genomic_DNA"/>
</dbReference>
<protein>
    <submittedName>
        <fullName evidence="3">Phosphatidic acid phosphatase</fullName>
    </submittedName>
</protein>
<name>A0A2W2E5U4_9ACTN</name>
<feature type="transmembrane region" description="Helical" evidence="1">
    <location>
        <begin position="219"/>
        <end position="240"/>
    </location>
</feature>
<keyword evidence="4" id="KW-1185">Reference proteome</keyword>
<feature type="transmembrane region" description="Helical" evidence="1">
    <location>
        <begin position="186"/>
        <end position="207"/>
    </location>
</feature>
<dbReference type="InterPro" id="IPR036938">
    <property type="entry name" value="PAP2/HPO_sf"/>
</dbReference>
<sequence>MCASQDRHDGQPEWAADPAEGDRYLGWRDLTVWKTRLGRIVAALASRAARWIGPYPVLALTLLVGVVLVVALTAVSVEIYEAVVETDGVAGLDEPVLRAAMAARTPQLNAAVTAFTDLGGPVIMPILAAVAAIALAIWHRQVGPVVLMAVATAGSLLMTTVGKALVGRIRPPLADAVAPYETSASFPSGHTLNAVVVAGVVAYLLVLRQQRWRTRAATVAAAVVFAVAMGLSRVFLGHHWLTDVLVAWTLGLAWLAVVITMHRLYLTVRHVRPRR</sequence>
<dbReference type="CDD" id="cd03392">
    <property type="entry name" value="PAP2_like_2"/>
    <property type="match status" value="1"/>
</dbReference>
<reference evidence="3 4" key="1">
    <citation type="submission" date="2018-01" db="EMBL/GenBank/DDBJ databases">
        <title>Draft genome sequence of Jishengella sp. NA12.</title>
        <authorList>
            <person name="Sahin N."/>
            <person name="Ay H."/>
            <person name="Saygin H."/>
        </authorList>
    </citation>
    <scope>NUCLEOTIDE SEQUENCE [LARGE SCALE GENOMIC DNA]</scope>
    <source>
        <strain evidence="3 4">NA12</strain>
    </source>
</reference>
<evidence type="ECO:0000256" key="1">
    <source>
        <dbReference type="SAM" id="Phobius"/>
    </source>
</evidence>
<dbReference type="Proteomes" id="UP000248924">
    <property type="component" value="Unassembled WGS sequence"/>
</dbReference>
<feature type="transmembrane region" description="Helical" evidence="1">
    <location>
        <begin position="145"/>
        <end position="166"/>
    </location>
</feature>
<dbReference type="SUPFAM" id="SSF48317">
    <property type="entry name" value="Acid phosphatase/Vanadium-dependent haloperoxidase"/>
    <property type="match status" value="1"/>
</dbReference>
<dbReference type="RefSeq" id="WP_111217402.1">
    <property type="nucleotide sequence ID" value="NZ_POTY01000203.1"/>
</dbReference>
<feature type="transmembrane region" description="Helical" evidence="1">
    <location>
        <begin position="246"/>
        <end position="266"/>
    </location>
</feature>
<dbReference type="PANTHER" id="PTHR14969:SF13">
    <property type="entry name" value="AT30094P"/>
    <property type="match status" value="1"/>
</dbReference>